<sequence>MKYVVRRKVKADSCIGLIILSLFGDIKQYAIKAIKMTGLGTSFISIKWLSDRVILSVLLTLLLFLSADVRAQVLQPRRFEIPIGQNETNFEIIPAQDEGLFLYRAFTGTRSGQLHLIHLDTAFAEKWSGFLPVEKNYFVIGKKAYNSQLYLLLRYKDYSKNDFILIIVDGATGNYTRRIIKGYIPFSPTEFQVARAAVLIGGYYNKVPIVLHFSLANFQSRVLPGIFNESGELNQIRVNEDGNFDVLISALNFQKQRTLWVKNYDVQGNLLRNFTLDVQDNRHLIFGRSLKATNDIQIIAGVYGSRSAEFSRGIFIASIDPSGLQKIRYYNFGDLENFFKYMKAKREKRVKDRIERRKIKGKKIKFNYRFLVHELVSYKDQFVLLGEAFYPKYSSVSPYGSFFSPIGRPANGMIQNGRIFEGYFYTHAVVMGFTPEGNLLWDNSFEINDVRTFTLEQFVKLDVDNDEIALLYLYENQLRTKLIRDNDVIEGKTTDPIITGSVNDVVKKSGSTNKLEYWYSEYLYAYGVQEIESQVKGQRNKRVFYINKVKHVD</sequence>
<name>A0ABS5VMQ4_9BACT</name>
<evidence type="ECO:0000313" key="2">
    <source>
        <dbReference type="Proteomes" id="UP000772618"/>
    </source>
</evidence>
<organism evidence="1 2">
    <name type="scientific">Chryseosolibacter indicus</name>
    <dbReference type="NCBI Taxonomy" id="2782351"/>
    <lineage>
        <taxon>Bacteria</taxon>
        <taxon>Pseudomonadati</taxon>
        <taxon>Bacteroidota</taxon>
        <taxon>Cytophagia</taxon>
        <taxon>Cytophagales</taxon>
        <taxon>Chryseotaleaceae</taxon>
        <taxon>Chryseosolibacter</taxon>
    </lineage>
</organism>
<dbReference type="Proteomes" id="UP000772618">
    <property type="component" value="Unassembled WGS sequence"/>
</dbReference>
<proteinExistence type="predicted"/>
<comment type="caution">
    <text evidence="1">The sequence shown here is derived from an EMBL/GenBank/DDBJ whole genome shotgun (WGS) entry which is preliminary data.</text>
</comment>
<dbReference type="RefSeq" id="WP_254152696.1">
    <property type="nucleotide sequence ID" value="NZ_JAHESD010000008.1"/>
</dbReference>
<evidence type="ECO:0000313" key="1">
    <source>
        <dbReference type="EMBL" id="MBT1702730.1"/>
    </source>
</evidence>
<evidence type="ECO:0008006" key="3">
    <source>
        <dbReference type="Google" id="ProtNLM"/>
    </source>
</evidence>
<dbReference type="EMBL" id="JAHESD010000008">
    <property type="protein sequence ID" value="MBT1702730.1"/>
    <property type="molecule type" value="Genomic_DNA"/>
</dbReference>
<accession>A0ABS5VMQ4</accession>
<protein>
    <recommendedName>
        <fullName evidence="3">VCBS repeat-containing protein</fullName>
    </recommendedName>
</protein>
<gene>
    <name evidence="1" type="ORF">KK060_05530</name>
</gene>
<keyword evidence="2" id="KW-1185">Reference proteome</keyword>
<reference evidence="1 2" key="1">
    <citation type="submission" date="2021-05" db="EMBL/GenBank/DDBJ databases">
        <title>A Polyphasic approach of four new species of the genus Ohtaekwangia: Ohtaekwangia histidinii sp. nov., Ohtaekwangia cretensis sp. nov., Ohtaekwangia indiensis sp. nov., Ohtaekwangia reichenbachii sp. nov. from diverse environment.</title>
        <authorList>
            <person name="Octaviana S."/>
        </authorList>
    </citation>
    <scope>NUCLEOTIDE SEQUENCE [LARGE SCALE GENOMIC DNA]</scope>
    <source>
        <strain evidence="1 2">PWU20</strain>
    </source>
</reference>